<feature type="compositionally biased region" description="Low complexity" evidence="1">
    <location>
        <begin position="699"/>
        <end position="762"/>
    </location>
</feature>
<evidence type="ECO:0000313" key="2">
    <source>
        <dbReference type="EMBL" id="EGP87694.1"/>
    </source>
</evidence>
<dbReference type="GeneID" id="13397040"/>
<sequence length="898" mass="91606">MGGAISFESNNVAGAVSLGPPFLDGMPVETQPATFLTSYGFDPGNTNFFGILATVSVVENPATPTSVVTCTEFNDGLLPSSGEGAATDQLTCQIPNTAIAPGIVTLGFLGPSQDFRDYYTPQRFVDVLRELFDKHFSLLLGQRTASTNTNTASTNTEATSTTTRTASTTTAGAFEATQAVFILEAYGVPRIPDGSDGAIQTGDTFRFAASNTGTLLALLENGHVVDSSGRAASVPTSRGLRKRQESTNGSRIFFAAADDDSFEACDCDISSNDQLSCTCDSLSGLIIGTSGDLLGVLAIGRLDGFKECAPVAVVDPQSSTSGSVPTYPAGGSIPDCPTGGSIPAYANGGSIPAYAADGSTSTYAADGSVPTYAADGSISTYGKDAAGNFKPTPTTLVTKVVKTVTVVDCDSEGEPTPALHRRQTTTLDAGFSGPDFTFSEGNNVATVTRTETSMTTVSTLIVSGTASTVTEVVTSGIDTTTVTSAETTTTLSTTATQDDRTVSTVTGCAPTVTLAFASQSQPDASYSMVGYHASKRATSLSEAEKRRTDYIDVQPVLTFPVIDAGGAASTSVVTCAPFNNGMLPPPESSGVDPVVYPTATNQLTCSIPNTSIAPGVVTIAFEKSDGIFFTDASYGFLVADSTILADTVTATNTVFVPGSTVGSTTVTSTRYIFTDEATSTSTTTLSDASSTTYISCSTSTSATNTGTATADPNSTSATDSSSITSATDLSSTTSATDSSNTSSSATDDSSSTTISGTPTAPTYPTDSNPFSSSTSCTNPQTPSPTPQKNIKTVFITDCAKAAKTSAAAAALSARQTTATDALASNFGAPDFTFSNGDNTATITVTSTAIDTRSTVVTSGTDTSVVTESDPTTTRTVTATVDERTVETVVGCEGSETAR</sequence>
<feature type="region of interest" description="Disordered" evidence="1">
    <location>
        <begin position="148"/>
        <end position="167"/>
    </location>
</feature>
<proteinExistence type="predicted"/>
<dbReference type="Proteomes" id="UP000008062">
    <property type="component" value="Chromosome 5"/>
</dbReference>
<dbReference type="InParanoid" id="F9XB80"/>
<reference evidence="2 3" key="1">
    <citation type="journal article" date="2011" name="PLoS Genet.">
        <title>Finished genome of the fungal wheat pathogen Mycosphaerella graminicola reveals dispensome structure, chromosome plasticity, and stealth pathogenesis.</title>
        <authorList>
            <person name="Goodwin S.B."/>
            <person name="Ben M'barek S."/>
            <person name="Dhillon B."/>
            <person name="Wittenberg A.H.J."/>
            <person name="Crane C.F."/>
            <person name="Hane J.K."/>
            <person name="Foster A.J."/>
            <person name="Van der Lee T.A.J."/>
            <person name="Grimwood J."/>
            <person name="Aerts A."/>
            <person name="Antoniw J."/>
            <person name="Bailey A."/>
            <person name="Bluhm B."/>
            <person name="Bowler J."/>
            <person name="Bristow J."/>
            <person name="van der Burgt A."/>
            <person name="Canto-Canche B."/>
            <person name="Churchill A.C.L."/>
            <person name="Conde-Ferraez L."/>
            <person name="Cools H.J."/>
            <person name="Coutinho P.M."/>
            <person name="Csukai M."/>
            <person name="Dehal P."/>
            <person name="De Wit P."/>
            <person name="Donzelli B."/>
            <person name="van de Geest H.C."/>
            <person name="van Ham R.C.H.J."/>
            <person name="Hammond-Kosack K.E."/>
            <person name="Henrissat B."/>
            <person name="Kilian A."/>
            <person name="Kobayashi A.K."/>
            <person name="Koopmann E."/>
            <person name="Kourmpetis Y."/>
            <person name="Kuzniar A."/>
            <person name="Lindquist E."/>
            <person name="Lombard V."/>
            <person name="Maliepaard C."/>
            <person name="Martins N."/>
            <person name="Mehrabi R."/>
            <person name="Nap J.P.H."/>
            <person name="Ponomarenko A."/>
            <person name="Rudd J.J."/>
            <person name="Salamov A."/>
            <person name="Schmutz J."/>
            <person name="Schouten H.J."/>
            <person name="Shapiro H."/>
            <person name="Stergiopoulos I."/>
            <person name="Torriani S.F.F."/>
            <person name="Tu H."/>
            <person name="de Vries R.P."/>
            <person name="Waalwijk C."/>
            <person name="Ware S.B."/>
            <person name="Wiebenga A."/>
            <person name="Zwiers L.-H."/>
            <person name="Oliver R.P."/>
            <person name="Grigoriev I.V."/>
            <person name="Kema G.H.J."/>
        </authorList>
    </citation>
    <scope>NUCLEOTIDE SEQUENCE [LARGE SCALE GENOMIC DNA]</scope>
    <source>
        <strain evidence="3">CBS 115943 / IPO323</strain>
    </source>
</reference>
<organism evidence="2 3">
    <name type="scientific">Zymoseptoria tritici (strain CBS 115943 / IPO323)</name>
    <name type="common">Speckled leaf blotch fungus</name>
    <name type="synonym">Septoria tritici</name>
    <dbReference type="NCBI Taxonomy" id="336722"/>
    <lineage>
        <taxon>Eukaryota</taxon>
        <taxon>Fungi</taxon>
        <taxon>Dikarya</taxon>
        <taxon>Ascomycota</taxon>
        <taxon>Pezizomycotina</taxon>
        <taxon>Dothideomycetes</taxon>
        <taxon>Dothideomycetidae</taxon>
        <taxon>Mycosphaerellales</taxon>
        <taxon>Mycosphaerellaceae</taxon>
        <taxon>Zymoseptoria</taxon>
    </lineage>
</organism>
<dbReference type="OMA" id="VANVATC"/>
<dbReference type="HOGENOM" id="CLU_322425_0_0_1"/>
<feature type="region of interest" description="Disordered" evidence="1">
    <location>
        <begin position="699"/>
        <end position="788"/>
    </location>
</feature>
<keyword evidence="3" id="KW-1185">Reference proteome</keyword>
<dbReference type="OrthoDB" id="10565616at2759"/>
<dbReference type="RefSeq" id="XP_003852718.1">
    <property type="nucleotide sequence ID" value="XM_003852670.1"/>
</dbReference>
<protein>
    <submittedName>
        <fullName evidence="2">Ca2+-modulated nonselective cation channel polycystin</fullName>
    </submittedName>
</protein>
<evidence type="ECO:0000313" key="3">
    <source>
        <dbReference type="Proteomes" id="UP000008062"/>
    </source>
</evidence>
<gene>
    <name evidence="2" type="ORF">MYCGRDRAFT_93063</name>
</gene>
<feature type="compositionally biased region" description="Polar residues" evidence="1">
    <location>
        <begin position="764"/>
        <end position="788"/>
    </location>
</feature>
<accession>F9XB80</accession>
<dbReference type="AlphaFoldDB" id="F9XB80"/>
<dbReference type="EMBL" id="CM001200">
    <property type="protein sequence ID" value="EGP87694.1"/>
    <property type="molecule type" value="Genomic_DNA"/>
</dbReference>
<name>F9XB80_ZYMTI</name>
<dbReference type="KEGG" id="ztr:MYCGRDRAFT_93063"/>
<evidence type="ECO:0000256" key="1">
    <source>
        <dbReference type="SAM" id="MobiDB-lite"/>
    </source>
</evidence>